<keyword evidence="1" id="KW-0175">Coiled coil</keyword>
<feature type="compositionally biased region" description="Polar residues" evidence="2">
    <location>
        <begin position="295"/>
        <end position="307"/>
    </location>
</feature>
<feature type="compositionally biased region" description="Low complexity" evidence="2">
    <location>
        <begin position="312"/>
        <end position="324"/>
    </location>
</feature>
<evidence type="ECO:0000313" key="5">
    <source>
        <dbReference type="Proteomes" id="UP000444721"/>
    </source>
</evidence>
<dbReference type="GeneID" id="68115507"/>
<dbReference type="EMBL" id="VFQX01000060">
    <property type="protein sequence ID" value="KAF0973585.1"/>
    <property type="molecule type" value="Genomic_DNA"/>
</dbReference>
<organism evidence="4 5">
    <name type="scientific">Naegleria fowleri</name>
    <name type="common">Brain eating amoeba</name>
    <dbReference type="NCBI Taxonomy" id="5763"/>
    <lineage>
        <taxon>Eukaryota</taxon>
        <taxon>Discoba</taxon>
        <taxon>Heterolobosea</taxon>
        <taxon>Tetramitia</taxon>
        <taxon>Eutetramitia</taxon>
        <taxon>Vahlkampfiidae</taxon>
        <taxon>Naegleria</taxon>
    </lineage>
</organism>
<keyword evidence="3" id="KW-0812">Transmembrane</keyword>
<keyword evidence="3" id="KW-0472">Membrane</keyword>
<name>A0A6A5BIN9_NAEFO</name>
<feature type="region of interest" description="Disordered" evidence="2">
    <location>
        <begin position="180"/>
        <end position="237"/>
    </location>
</feature>
<keyword evidence="3" id="KW-1133">Transmembrane helix</keyword>
<comment type="caution">
    <text evidence="4">The sequence shown here is derived from an EMBL/GenBank/DDBJ whole genome shotgun (WGS) entry which is preliminary data.</text>
</comment>
<dbReference type="Proteomes" id="UP000444721">
    <property type="component" value="Unassembled WGS sequence"/>
</dbReference>
<dbReference type="VEuPathDB" id="AmoebaDB:FDP41_008289"/>
<evidence type="ECO:0000256" key="2">
    <source>
        <dbReference type="SAM" id="MobiDB-lite"/>
    </source>
</evidence>
<gene>
    <name evidence="4" type="ORF">FDP41_008289</name>
</gene>
<feature type="region of interest" description="Disordered" evidence="2">
    <location>
        <begin position="287"/>
        <end position="324"/>
    </location>
</feature>
<accession>A0A6A5BIN9</accession>
<proteinExistence type="predicted"/>
<dbReference type="OrthoDB" id="10407312at2759"/>
<evidence type="ECO:0000256" key="1">
    <source>
        <dbReference type="SAM" id="Coils"/>
    </source>
</evidence>
<evidence type="ECO:0000313" key="4">
    <source>
        <dbReference type="EMBL" id="KAF0973585.1"/>
    </source>
</evidence>
<evidence type="ECO:0000256" key="3">
    <source>
        <dbReference type="SAM" id="Phobius"/>
    </source>
</evidence>
<feature type="compositionally biased region" description="Acidic residues" evidence="2">
    <location>
        <begin position="180"/>
        <end position="189"/>
    </location>
</feature>
<sequence length="420" mass="48243">MSPPPSFHKIQFIPAATASKHLKPSLQQQNSSHKPSLQQQTHFECGRFLPSRFHSHLAQFQLSEQDFLHCIGGANRMLFEFQRSMNRLDEAYPENSKNGKLWLVLAFVSSLPSCGLSLLLYRLWPKLKKRKRLQKIQELRMLCKQKLEQWIEEENETLAEKEIRLELVFGPVQYPILNNEEEEEEEEQQEPSSVMPRTHSQSSGNAWDGIADADTTSNDGDAADFHNSYEDPFTTVHGKHMDHSLEDQDEKLKNQQDDYNDGSYILKRNTKNELTKSQLLKGFIKSPRKHHHLSSQDTTKSNTTSTAPEIGTNISVTSSNGVSSHSKLPNIEIFEENQVPHIRFISNNRKSVYLMDYYRTAQRDSSTLNSPTLLFKRNFSDVEELSGSLSGDGNNLFPSELKGVQFEYTNFHPLNPYRKI</sequence>
<protein>
    <submittedName>
        <fullName evidence="4">Uncharacterized protein</fullName>
    </submittedName>
</protein>
<feature type="coiled-coil region" evidence="1">
    <location>
        <begin position="133"/>
        <end position="164"/>
    </location>
</feature>
<dbReference type="AlphaFoldDB" id="A0A6A5BIN9"/>
<feature type="transmembrane region" description="Helical" evidence="3">
    <location>
        <begin position="101"/>
        <end position="124"/>
    </location>
</feature>
<dbReference type="RefSeq" id="XP_044558298.1">
    <property type="nucleotide sequence ID" value="XM_044712126.1"/>
</dbReference>
<reference evidence="4 5" key="1">
    <citation type="journal article" date="2019" name="Sci. Rep.">
        <title>Nanopore sequencing improves the draft genome of the human pathogenic amoeba Naegleria fowleri.</title>
        <authorList>
            <person name="Liechti N."/>
            <person name="Schurch N."/>
            <person name="Bruggmann R."/>
            <person name="Wittwer M."/>
        </authorList>
    </citation>
    <scope>NUCLEOTIDE SEQUENCE [LARGE SCALE GENOMIC DNA]</scope>
    <source>
        <strain evidence="4 5">ATCC 30894</strain>
    </source>
</reference>
<keyword evidence="5" id="KW-1185">Reference proteome</keyword>
<dbReference type="OMA" id="KSAYLMD"/>
<dbReference type="VEuPathDB" id="AmoebaDB:NF0002530"/>
<dbReference type="VEuPathDB" id="AmoebaDB:NfTy_090770"/>